<dbReference type="PANTHER" id="PTHR31672:SF13">
    <property type="entry name" value="F-BOX PROTEIN CPR30-LIKE"/>
    <property type="match status" value="1"/>
</dbReference>
<reference evidence="2 3" key="1">
    <citation type="submission" date="2023-01" db="EMBL/GenBank/DDBJ databases">
        <authorList>
            <person name="Kreplak J."/>
        </authorList>
    </citation>
    <scope>NUCLEOTIDE SEQUENCE [LARGE SCALE GENOMIC DNA]</scope>
</reference>
<keyword evidence="3" id="KW-1185">Reference proteome</keyword>
<dbReference type="EMBL" id="OX451740">
    <property type="protein sequence ID" value="CAI8613205.1"/>
    <property type="molecule type" value="Genomic_DNA"/>
</dbReference>
<proteinExistence type="predicted"/>
<dbReference type="AlphaFoldDB" id="A0AAV1AS82"/>
<dbReference type="InterPro" id="IPR017451">
    <property type="entry name" value="F-box-assoc_interact_dom"/>
</dbReference>
<evidence type="ECO:0000259" key="1">
    <source>
        <dbReference type="PROSITE" id="PS50181"/>
    </source>
</evidence>
<dbReference type="CDD" id="cd22157">
    <property type="entry name" value="F-box_AtFBW1-like"/>
    <property type="match status" value="1"/>
</dbReference>
<sequence>MNLSPVVLPNDLITEVLSILPVKSLVRFKCVCNHFKTLISDPTFVKLHLKRSTTSNMLFPFVKCHDLDISGRSCFYIWLDCTIVQYPIRRLLDNPSFTLFDGLNYFLNQKGCSYIVGSCNGLILLAGDFINFRCNIEYHRTIDYWLCVWNPATRKISKNFGHFREYGRTSGKQFFFAFGCDDLKDNYKVVAYSCNRYEFLSEVRVLSLGDDVWRNVESFPVVPLLPNYVYLSGTLNWLAIQNEDISVEKFVIVSLDLRTETYNQYLLPPCFDQESPREPIFGVLGGCISLSYCYKETDLVIWQMKQLGIQDSWTRFLKISYQNLEISNDLVRKYNFHLMPLFLSNDTLVLMNRQESQAILYNWRDNRVKRTNIIVGSGITDHVTSSFLNWEFVKGYVESLVPVF</sequence>
<feature type="domain" description="F-box" evidence="1">
    <location>
        <begin position="2"/>
        <end position="47"/>
    </location>
</feature>
<dbReference type="InterPro" id="IPR050796">
    <property type="entry name" value="SCF_F-box_component"/>
</dbReference>
<dbReference type="Gene3D" id="1.20.1280.50">
    <property type="match status" value="1"/>
</dbReference>
<gene>
    <name evidence="2" type="ORF">VFH_V070560</name>
</gene>
<dbReference type="InterPro" id="IPR036047">
    <property type="entry name" value="F-box-like_dom_sf"/>
</dbReference>
<dbReference type="PANTHER" id="PTHR31672">
    <property type="entry name" value="BNACNNG10540D PROTEIN"/>
    <property type="match status" value="1"/>
</dbReference>
<name>A0AAV1AS82_VICFA</name>
<evidence type="ECO:0000313" key="2">
    <source>
        <dbReference type="EMBL" id="CAI8613205.1"/>
    </source>
</evidence>
<dbReference type="Pfam" id="PF00646">
    <property type="entry name" value="F-box"/>
    <property type="match status" value="1"/>
</dbReference>
<dbReference type="InterPro" id="IPR006527">
    <property type="entry name" value="F-box-assoc_dom_typ1"/>
</dbReference>
<organism evidence="2 3">
    <name type="scientific">Vicia faba</name>
    <name type="common">Broad bean</name>
    <name type="synonym">Faba vulgaris</name>
    <dbReference type="NCBI Taxonomy" id="3906"/>
    <lineage>
        <taxon>Eukaryota</taxon>
        <taxon>Viridiplantae</taxon>
        <taxon>Streptophyta</taxon>
        <taxon>Embryophyta</taxon>
        <taxon>Tracheophyta</taxon>
        <taxon>Spermatophyta</taxon>
        <taxon>Magnoliopsida</taxon>
        <taxon>eudicotyledons</taxon>
        <taxon>Gunneridae</taxon>
        <taxon>Pentapetalae</taxon>
        <taxon>rosids</taxon>
        <taxon>fabids</taxon>
        <taxon>Fabales</taxon>
        <taxon>Fabaceae</taxon>
        <taxon>Papilionoideae</taxon>
        <taxon>50 kb inversion clade</taxon>
        <taxon>NPAAA clade</taxon>
        <taxon>Hologalegina</taxon>
        <taxon>IRL clade</taxon>
        <taxon>Fabeae</taxon>
        <taxon>Vicia</taxon>
    </lineage>
</organism>
<dbReference type="SUPFAM" id="SSF81383">
    <property type="entry name" value="F-box domain"/>
    <property type="match status" value="1"/>
</dbReference>
<dbReference type="NCBIfam" id="TIGR01640">
    <property type="entry name" value="F_box_assoc_1"/>
    <property type="match status" value="1"/>
</dbReference>
<dbReference type="InterPro" id="IPR001810">
    <property type="entry name" value="F-box_dom"/>
</dbReference>
<evidence type="ECO:0000313" key="3">
    <source>
        <dbReference type="Proteomes" id="UP001157006"/>
    </source>
</evidence>
<dbReference type="SMART" id="SM00256">
    <property type="entry name" value="FBOX"/>
    <property type="match status" value="1"/>
</dbReference>
<dbReference type="Pfam" id="PF07734">
    <property type="entry name" value="FBA_1"/>
    <property type="match status" value="1"/>
</dbReference>
<dbReference type="Proteomes" id="UP001157006">
    <property type="component" value="Chromosome 5"/>
</dbReference>
<accession>A0AAV1AS82</accession>
<protein>
    <recommendedName>
        <fullName evidence="1">F-box domain-containing protein</fullName>
    </recommendedName>
</protein>
<dbReference type="PROSITE" id="PS50181">
    <property type="entry name" value="FBOX"/>
    <property type="match status" value="1"/>
</dbReference>